<dbReference type="InterPro" id="IPR004088">
    <property type="entry name" value="KH_dom_type_1"/>
</dbReference>
<evidence type="ECO:0000256" key="1">
    <source>
        <dbReference type="PROSITE-ProRule" id="PRU00117"/>
    </source>
</evidence>
<reference evidence="4" key="1">
    <citation type="submission" date="2023-06" db="EMBL/GenBank/DDBJ databases">
        <authorList>
            <person name="Delattre M."/>
        </authorList>
    </citation>
    <scope>NUCLEOTIDE SEQUENCE</scope>
    <source>
        <strain evidence="4">AF72</strain>
    </source>
</reference>
<sequence length="295" mass="32963">MRPPLHGNKSLEERFYSQPNAVVKPTPPPTPVPEEVPERELKAIIDAVGLTLERLRQDEAPHWIALRVACFAIPPLVGTGGERIRHIQDVTATSITVSPYLEPDLLFRAVHIYGTVRGVMSACRYVRALADSIDPNMPFSEVIWVPGRFIGRIIGQHGWTIKWLKAVTQAYLGFPKHEPGPWHKPLPLLIAGTQKSVYFAANLVRFYILHPNAWVAPGNLMARRQTVPAPQNAVNNYDADAAPPPPLPAFNNETGQTMYSFYRNLNLHDEAVMVAEVMQHAGCNPEARHWSRASQ</sequence>
<dbReference type="InterPro" id="IPR004087">
    <property type="entry name" value="KH_dom"/>
</dbReference>
<evidence type="ECO:0000313" key="5">
    <source>
        <dbReference type="Proteomes" id="UP001177023"/>
    </source>
</evidence>
<dbReference type="AlphaFoldDB" id="A0AA36FRQ4"/>
<keyword evidence="1" id="KW-0694">RNA-binding</keyword>
<gene>
    <name evidence="4" type="ORF">MSPICULIGERA_LOCUS1546</name>
</gene>
<dbReference type="Proteomes" id="UP001177023">
    <property type="component" value="Unassembled WGS sequence"/>
</dbReference>
<dbReference type="Gene3D" id="3.30.1370.10">
    <property type="entry name" value="K Homology domain, type 1"/>
    <property type="match status" value="2"/>
</dbReference>
<dbReference type="SMART" id="SM00322">
    <property type="entry name" value="KH"/>
    <property type="match status" value="2"/>
</dbReference>
<feature type="non-terminal residue" evidence="4">
    <location>
        <position position="1"/>
    </location>
</feature>
<evidence type="ECO:0000256" key="2">
    <source>
        <dbReference type="SAM" id="MobiDB-lite"/>
    </source>
</evidence>
<protein>
    <recommendedName>
        <fullName evidence="3">K Homology domain-containing protein</fullName>
    </recommendedName>
</protein>
<evidence type="ECO:0000313" key="4">
    <source>
        <dbReference type="EMBL" id="CAJ0560406.1"/>
    </source>
</evidence>
<dbReference type="InterPro" id="IPR036612">
    <property type="entry name" value="KH_dom_type_1_sf"/>
</dbReference>
<feature type="region of interest" description="Disordered" evidence="2">
    <location>
        <begin position="16"/>
        <end position="35"/>
    </location>
</feature>
<accession>A0AA36FRQ4</accession>
<evidence type="ECO:0000259" key="3">
    <source>
        <dbReference type="SMART" id="SM00322"/>
    </source>
</evidence>
<dbReference type="PROSITE" id="PS50084">
    <property type="entry name" value="KH_TYPE_1"/>
    <property type="match status" value="2"/>
</dbReference>
<keyword evidence="5" id="KW-1185">Reference proteome</keyword>
<feature type="compositionally biased region" description="Pro residues" evidence="2">
    <location>
        <begin position="25"/>
        <end position="34"/>
    </location>
</feature>
<feature type="domain" description="K Homology" evidence="3">
    <location>
        <begin position="137"/>
        <end position="209"/>
    </location>
</feature>
<name>A0AA36FRQ4_9BILA</name>
<comment type="caution">
    <text evidence="4">The sequence shown here is derived from an EMBL/GenBank/DDBJ whole genome shotgun (WGS) entry which is preliminary data.</text>
</comment>
<dbReference type="GO" id="GO:0003723">
    <property type="term" value="F:RNA binding"/>
    <property type="evidence" value="ECO:0007669"/>
    <property type="project" value="UniProtKB-UniRule"/>
</dbReference>
<proteinExistence type="predicted"/>
<dbReference type="CDD" id="cd00105">
    <property type="entry name" value="KH-I"/>
    <property type="match status" value="2"/>
</dbReference>
<dbReference type="EMBL" id="CATQJA010000443">
    <property type="protein sequence ID" value="CAJ0560406.1"/>
    <property type="molecule type" value="Genomic_DNA"/>
</dbReference>
<dbReference type="Pfam" id="PF00013">
    <property type="entry name" value="KH_1"/>
    <property type="match status" value="1"/>
</dbReference>
<dbReference type="SUPFAM" id="SSF54791">
    <property type="entry name" value="Eukaryotic type KH-domain (KH-domain type I)"/>
    <property type="match status" value="2"/>
</dbReference>
<organism evidence="4 5">
    <name type="scientific">Mesorhabditis spiculigera</name>
    <dbReference type="NCBI Taxonomy" id="96644"/>
    <lineage>
        <taxon>Eukaryota</taxon>
        <taxon>Metazoa</taxon>
        <taxon>Ecdysozoa</taxon>
        <taxon>Nematoda</taxon>
        <taxon>Chromadorea</taxon>
        <taxon>Rhabditida</taxon>
        <taxon>Rhabditina</taxon>
        <taxon>Rhabditomorpha</taxon>
        <taxon>Rhabditoidea</taxon>
        <taxon>Rhabditidae</taxon>
        <taxon>Mesorhabditinae</taxon>
        <taxon>Mesorhabditis</taxon>
    </lineage>
</organism>
<feature type="domain" description="K Homology" evidence="3">
    <location>
        <begin position="62"/>
        <end position="131"/>
    </location>
</feature>